<gene>
    <name evidence="2" type="ORF">DI392_09275</name>
</gene>
<evidence type="ECO:0000313" key="2">
    <source>
        <dbReference type="EMBL" id="PWI33643.1"/>
    </source>
</evidence>
<sequence length="167" mass="16837">MKTGLSVFTLSLLLTTTPSYALFGFGDSDDSDNQINTESLTSLASGLTSQVVAQNDSPIVSALTGALDVTPSQATGGAGALLSLASGSLSSSENSELASLIPGMDSLQSSVPGLSSLSTSMDAVNTIFGQLGMDSSMVSQFAPIILQYLTGQGASSGLLSSLTSLWQ</sequence>
<feature type="chain" id="PRO_5015589206" description="DUF2780 domain-containing protein" evidence="1">
    <location>
        <begin position="22"/>
        <end position="167"/>
    </location>
</feature>
<dbReference type="Pfam" id="PF11075">
    <property type="entry name" value="DUF2780"/>
    <property type="match status" value="1"/>
</dbReference>
<organism evidence="2 3">
    <name type="scientific">Vibrio albus</name>
    <dbReference type="NCBI Taxonomy" id="2200953"/>
    <lineage>
        <taxon>Bacteria</taxon>
        <taxon>Pseudomonadati</taxon>
        <taxon>Pseudomonadota</taxon>
        <taxon>Gammaproteobacteria</taxon>
        <taxon>Vibrionales</taxon>
        <taxon>Vibrionaceae</taxon>
        <taxon>Vibrio</taxon>
    </lineage>
</organism>
<proteinExistence type="predicted"/>
<name>A0A2U3BA49_9VIBR</name>
<evidence type="ECO:0000256" key="1">
    <source>
        <dbReference type="SAM" id="SignalP"/>
    </source>
</evidence>
<dbReference type="OrthoDB" id="8546843at2"/>
<dbReference type="RefSeq" id="WP_109319634.1">
    <property type="nucleotide sequence ID" value="NZ_QFWT01000004.1"/>
</dbReference>
<evidence type="ECO:0000313" key="3">
    <source>
        <dbReference type="Proteomes" id="UP000245362"/>
    </source>
</evidence>
<dbReference type="AlphaFoldDB" id="A0A2U3BA49"/>
<dbReference type="EMBL" id="QFWT01000004">
    <property type="protein sequence ID" value="PWI33643.1"/>
    <property type="molecule type" value="Genomic_DNA"/>
</dbReference>
<keyword evidence="1" id="KW-0732">Signal</keyword>
<reference evidence="2 3" key="1">
    <citation type="submission" date="2018-05" db="EMBL/GenBank/DDBJ databases">
        <title>Vibrio limimaris sp. nov., isolated from marine sediment.</title>
        <authorList>
            <person name="Li C.-M."/>
        </authorList>
    </citation>
    <scope>NUCLEOTIDE SEQUENCE [LARGE SCALE GENOMIC DNA]</scope>
    <source>
        <strain evidence="2 3">E4404</strain>
    </source>
</reference>
<protein>
    <recommendedName>
        <fullName evidence="4">DUF2780 domain-containing protein</fullName>
    </recommendedName>
</protein>
<accession>A0A2U3BA49</accession>
<dbReference type="InterPro" id="IPR021302">
    <property type="entry name" value="DUF2780_VcgC/VcgE"/>
</dbReference>
<keyword evidence="3" id="KW-1185">Reference proteome</keyword>
<dbReference type="Proteomes" id="UP000245362">
    <property type="component" value="Unassembled WGS sequence"/>
</dbReference>
<evidence type="ECO:0008006" key="4">
    <source>
        <dbReference type="Google" id="ProtNLM"/>
    </source>
</evidence>
<comment type="caution">
    <text evidence="2">The sequence shown here is derived from an EMBL/GenBank/DDBJ whole genome shotgun (WGS) entry which is preliminary data.</text>
</comment>
<feature type="signal peptide" evidence="1">
    <location>
        <begin position="1"/>
        <end position="21"/>
    </location>
</feature>